<protein>
    <submittedName>
        <fullName evidence="4">Methyltransferase</fullName>
    </submittedName>
</protein>
<comment type="caution">
    <text evidence="4">The sequence shown here is derived from an EMBL/GenBank/DDBJ whole genome shotgun (WGS) entry which is preliminary data.</text>
</comment>
<dbReference type="GO" id="GO:0032259">
    <property type="term" value="P:methylation"/>
    <property type="evidence" value="ECO:0007669"/>
    <property type="project" value="UniProtKB-KW"/>
</dbReference>
<dbReference type="PATRIC" id="fig|1292037.4.peg.4773"/>
<dbReference type="AlphaFoldDB" id="R1G2N1"/>
<dbReference type="Pfam" id="PF13649">
    <property type="entry name" value="Methyltransf_25"/>
    <property type="match status" value="1"/>
</dbReference>
<dbReference type="PANTHER" id="PTHR43861:SF1">
    <property type="entry name" value="TRANS-ACONITATE 2-METHYLTRANSFERASE"/>
    <property type="match status" value="1"/>
</dbReference>
<evidence type="ECO:0000256" key="1">
    <source>
        <dbReference type="ARBA" id="ARBA00022603"/>
    </source>
</evidence>
<dbReference type="EMBL" id="AOUO01000378">
    <property type="protein sequence ID" value="EOD65727.1"/>
    <property type="molecule type" value="Genomic_DNA"/>
</dbReference>
<dbReference type="Gene3D" id="3.40.50.150">
    <property type="entry name" value="Vaccinia Virus protein VP39"/>
    <property type="match status" value="1"/>
</dbReference>
<evidence type="ECO:0000313" key="5">
    <source>
        <dbReference type="Proteomes" id="UP000014139"/>
    </source>
</evidence>
<dbReference type="CDD" id="cd02440">
    <property type="entry name" value="AdoMet_MTases"/>
    <property type="match status" value="1"/>
</dbReference>
<accession>R1G2N1</accession>
<sequence>MTAAAYDAVAVQYAEFAREVWDVHALERAVWAAFADSVRGRGPVADLGCGPGHLTAHLRSLGLDSFGVDLSPAMVELARAAHPDLRFEVGSMAELELPDASLAGILSWYSLIHTPPAEVPRYFAEFARMLAPGGHVLLGCFESRGGPLTSFDHKVTTAYCWPLDELAGFGAAAGLSEVGRVYREPVAGERPLRHAGLLLRKP</sequence>
<organism evidence="4 5">
    <name type="scientific">Amycolatopsis vancoresmycina DSM 44592</name>
    <dbReference type="NCBI Taxonomy" id="1292037"/>
    <lineage>
        <taxon>Bacteria</taxon>
        <taxon>Bacillati</taxon>
        <taxon>Actinomycetota</taxon>
        <taxon>Actinomycetes</taxon>
        <taxon>Pseudonocardiales</taxon>
        <taxon>Pseudonocardiaceae</taxon>
        <taxon>Amycolatopsis</taxon>
    </lineage>
</organism>
<evidence type="ECO:0000256" key="2">
    <source>
        <dbReference type="ARBA" id="ARBA00022679"/>
    </source>
</evidence>
<keyword evidence="1 4" id="KW-0489">Methyltransferase</keyword>
<evidence type="ECO:0000313" key="4">
    <source>
        <dbReference type="EMBL" id="EOD65727.1"/>
    </source>
</evidence>
<evidence type="ECO:0000259" key="3">
    <source>
        <dbReference type="Pfam" id="PF13649"/>
    </source>
</evidence>
<keyword evidence="5" id="KW-1185">Reference proteome</keyword>
<name>R1G2N1_9PSEU</name>
<feature type="domain" description="Methyltransferase" evidence="3">
    <location>
        <begin position="44"/>
        <end position="134"/>
    </location>
</feature>
<dbReference type="InterPro" id="IPR029063">
    <property type="entry name" value="SAM-dependent_MTases_sf"/>
</dbReference>
<dbReference type="PANTHER" id="PTHR43861">
    <property type="entry name" value="TRANS-ACONITATE 2-METHYLTRANSFERASE-RELATED"/>
    <property type="match status" value="1"/>
</dbReference>
<keyword evidence="2 4" id="KW-0808">Transferase</keyword>
<reference evidence="4 5" key="1">
    <citation type="submission" date="2013-02" db="EMBL/GenBank/DDBJ databases">
        <title>Draft genome sequence of Amycolatopsis vancoresmycina strain DSM 44592T.</title>
        <authorList>
            <person name="Kumar S."/>
            <person name="Kaur N."/>
            <person name="Kaur C."/>
            <person name="Raghava G.P.S."/>
            <person name="Mayilraj S."/>
        </authorList>
    </citation>
    <scope>NUCLEOTIDE SEQUENCE [LARGE SCALE GENOMIC DNA]</scope>
    <source>
        <strain evidence="4 5">DSM 44592</strain>
    </source>
</reference>
<dbReference type="eggNOG" id="COG2226">
    <property type="taxonomic scope" value="Bacteria"/>
</dbReference>
<gene>
    <name evidence="4" type="ORF">H480_25247</name>
</gene>
<dbReference type="SUPFAM" id="SSF53335">
    <property type="entry name" value="S-adenosyl-L-methionine-dependent methyltransferases"/>
    <property type="match status" value="1"/>
</dbReference>
<proteinExistence type="predicted"/>
<dbReference type="InterPro" id="IPR041698">
    <property type="entry name" value="Methyltransf_25"/>
</dbReference>
<dbReference type="Proteomes" id="UP000014139">
    <property type="component" value="Unassembled WGS sequence"/>
</dbReference>
<dbReference type="RefSeq" id="WP_003097421.1">
    <property type="nucleotide sequence ID" value="NZ_AOUO01000378.1"/>
</dbReference>
<dbReference type="GO" id="GO:0008168">
    <property type="term" value="F:methyltransferase activity"/>
    <property type="evidence" value="ECO:0007669"/>
    <property type="project" value="UniProtKB-KW"/>
</dbReference>
<dbReference type="OrthoDB" id="9805171at2"/>